<accession>A0A4Y2FZV9</accession>
<keyword evidence="1" id="KW-0193">Cuticle</keyword>
<dbReference type="PROSITE" id="PS51155">
    <property type="entry name" value="CHIT_BIND_RR_2"/>
    <property type="match status" value="1"/>
</dbReference>
<evidence type="ECO:0000256" key="1">
    <source>
        <dbReference type="PROSITE-ProRule" id="PRU00497"/>
    </source>
</evidence>
<keyword evidence="4" id="KW-1185">Reference proteome</keyword>
<proteinExistence type="predicted"/>
<name>A0A4Y2FZV9_ARAVE</name>
<evidence type="ECO:0008006" key="5">
    <source>
        <dbReference type="Google" id="ProtNLM"/>
    </source>
</evidence>
<dbReference type="AlphaFoldDB" id="A0A4Y2FZV9"/>
<protein>
    <recommendedName>
        <fullName evidence="5">Cuticle protein 16.8</fullName>
    </recommendedName>
</protein>
<organism evidence="3 4">
    <name type="scientific">Araneus ventricosus</name>
    <name type="common">Orbweaver spider</name>
    <name type="synonym">Epeira ventricosa</name>
    <dbReference type="NCBI Taxonomy" id="182803"/>
    <lineage>
        <taxon>Eukaryota</taxon>
        <taxon>Metazoa</taxon>
        <taxon>Ecdysozoa</taxon>
        <taxon>Arthropoda</taxon>
        <taxon>Chelicerata</taxon>
        <taxon>Arachnida</taxon>
        <taxon>Araneae</taxon>
        <taxon>Araneomorphae</taxon>
        <taxon>Entelegynae</taxon>
        <taxon>Araneoidea</taxon>
        <taxon>Araneidae</taxon>
        <taxon>Araneus</taxon>
    </lineage>
</organism>
<evidence type="ECO:0000256" key="2">
    <source>
        <dbReference type="SAM" id="SignalP"/>
    </source>
</evidence>
<dbReference type="Pfam" id="PF00379">
    <property type="entry name" value="Chitin_bind_4"/>
    <property type="match status" value="1"/>
</dbReference>
<sequence>MFPLVLLACFAFAHGQFHYDTHHHARPYQVGYYIRDPHRHQHAEEIRDHAGAVAGRYVYLDARGIGRQVHYVADHAGLRARVHTNEPEVVHNTPVAARVVSDGLLARGVSPVSTYVDPVHGYGYGVNGYGLGYNRHGLGYGYSGLGYGYGGALGYTGFLGSYGGVHV</sequence>
<evidence type="ECO:0000313" key="4">
    <source>
        <dbReference type="Proteomes" id="UP000499080"/>
    </source>
</evidence>
<dbReference type="EMBL" id="BGPR01097719">
    <property type="protein sequence ID" value="GBM46547.1"/>
    <property type="molecule type" value="Genomic_DNA"/>
</dbReference>
<gene>
    <name evidence="3" type="ORF">AVEN_270440_1</name>
</gene>
<feature type="chain" id="PRO_5021343286" description="Cuticle protein 16.8" evidence="2">
    <location>
        <begin position="16"/>
        <end position="167"/>
    </location>
</feature>
<comment type="caution">
    <text evidence="3">The sequence shown here is derived from an EMBL/GenBank/DDBJ whole genome shotgun (WGS) entry which is preliminary data.</text>
</comment>
<reference evidence="3 4" key="1">
    <citation type="journal article" date="2019" name="Sci. Rep.">
        <title>Orb-weaving spider Araneus ventricosus genome elucidates the spidroin gene catalogue.</title>
        <authorList>
            <person name="Kono N."/>
            <person name="Nakamura H."/>
            <person name="Ohtoshi R."/>
            <person name="Moran D.A.P."/>
            <person name="Shinohara A."/>
            <person name="Yoshida Y."/>
            <person name="Fujiwara M."/>
            <person name="Mori M."/>
            <person name="Tomita M."/>
            <person name="Arakawa K."/>
        </authorList>
    </citation>
    <scope>NUCLEOTIDE SEQUENCE [LARGE SCALE GENOMIC DNA]</scope>
</reference>
<dbReference type="InterPro" id="IPR000618">
    <property type="entry name" value="Insect_cuticle"/>
</dbReference>
<evidence type="ECO:0000313" key="3">
    <source>
        <dbReference type="EMBL" id="GBM46547.1"/>
    </source>
</evidence>
<feature type="signal peptide" evidence="2">
    <location>
        <begin position="1"/>
        <end position="15"/>
    </location>
</feature>
<dbReference type="Proteomes" id="UP000499080">
    <property type="component" value="Unassembled WGS sequence"/>
</dbReference>
<dbReference type="GO" id="GO:0042302">
    <property type="term" value="F:structural constituent of cuticle"/>
    <property type="evidence" value="ECO:0007669"/>
    <property type="project" value="UniProtKB-UniRule"/>
</dbReference>
<keyword evidence="2" id="KW-0732">Signal</keyword>